<reference evidence="3" key="1">
    <citation type="submission" date="2010-08" db="EMBL/GenBank/DDBJ databases">
        <authorList>
            <consortium name="Caenorhabditis japonica Sequencing Consortium"/>
            <person name="Wilson R.K."/>
        </authorList>
    </citation>
    <scope>NUCLEOTIDE SEQUENCE [LARGE SCALE GENOMIC DNA]</scope>
    <source>
        <strain evidence="3">DF5081</strain>
    </source>
</reference>
<accession>A0A8R1DZJ7</accession>
<dbReference type="Proteomes" id="UP000005237">
    <property type="component" value="Unassembled WGS sequence"/>
</dbReference>
<evidence type="ECO:0000313" key="3">
    <source>
        <dbReference type="Proteomes" id="UP000005237"/>
    </source>
</evidence>
<proteinExistence type="predicted"/>
<reference evidence="2" key="2">
    <citation type="submission" date="2022-06" db="UniProtKB">
        <authorList>
            <consortium name="EnsemblMetazoa"/>
        </authorList>
    </citation>
    <scope>IDENTIFICATION</scope>
    <source>
        <strain evidence="2">DF5081</strain>
    </source>
</reference>
<name>A0A8R1DZJ7_CAEJA</name>
<feature type="compositionally biased region" description="Low complexity" evidence="1">
    <location>
        <begin position="72"/>
        <end position="84"/>
    </location>
</feature>
<dbReference type="EnsemblMetazoa" id="CJA15851.1">
    <property type="protein sequence ID" value="CJA15851.1"/>
    <property type="gene ID" value="WBGene00135055"/>
</dbReference>
<dbReference type="AlphaFoldDB" id="A0A8R1DZJ7"/>
<evidence type="ECO:0000313" key="2">
    <source>
        <dbReference type="EnsemblMetazoa" id="CJA15851.1"/>
    </source>
</evidence>
<sequence length="383" mass="44094">MVVCMYMLKKQKWKWNRRSEVKCVLKREKNQDKDLLRRGRKEQVVRACVLIAKISDDNGRKEQSESKMRSQSSNFTSPTNSTTPLYGLATPDTDCEVIDTLCPQLTRVFHVSVNGSPRLAVWKDVENNDTLEIVDEAGYVAEWPGYCGTADGALVEMYSPILATIRYVSTNEEIERARWNTDRMFWRPTKVLGYLFDAKEPKRTVKYPFNAIRPFENPVFNKISITLRPIIRVKSPSGYVAFTTSFRNNEYLVDYKFDKVFNVSLVDQTTNVTVIGDACGQMTLLYEVFDPTKMTYRLKTPASLAPTEEMVKRAGYVFREESSARRCLEEILPIYEFQNPKKPSEIHYAASMEEAAEYSMTKKWTNLGQLGFSSWGSFAFAKR</sequence>
<organism evidence="2 3">
    <name type="scientific">Caenorhabditis japonica</name>
    <dbReference type="NCBI Taxonomy" id="281687"/>
    <lineage>
        <taxon>Eukaryota</taxon>
        <taxon>Metazoa</taxon>
        <taxon>Ecdysozoa</taxon>
        <taxon>Nematoda</taxon>
        <taxon>Chromadorea</taxon>
        <taxon>Rhabditida</taxon>
        <taxon>Rhabditina</taxon>
        <taxon>Rhabditomorpha</taxon>
        <taxon>Rhabditoidea</taxon>
        <taxon>Rhabditidae</taxon>
        <taxon>Peloderinae</taxon>
        <taxon>Caenorhabditis</taxon>
    </lineage>
</organism>
<feature type="compositionally biased region" description="Basic and acidic residues" evidence="1">
    <location>
        <begin position="59"/>
        <end position="68"/>
    </location>
</feature>
<protein>
    <submittedName>
        <fullName evidence="2">Uncharacterized protein</fullName>
    </submittedName>
</protein>
<evidence type="ECO:0000256" key="1">
    <source>
        <dbReference type="SAM" id="MobiDB-lite"/>
    </source>
</evidence>
<keyword evidence="3" id="KW-1185">Reference proteome</keyword>
<feature type="region of interest" description="Disordered" evidence="1">
    <location>
        <begin position="59"/>
        <end position="85"/>
    </location>
</feature>